<organism evidence="15 20">
    <name type="scientific">Agrobacterium vitis</name>
    <name type="common">Rhizobium vitis</name>
    <dbReference type="NCBI Taxonomy" id="373"/>
    <lineage>
        <taxon>Bacteria</taxon>
        <taxon>Pseudomonadati</taxon>
        <taxon>Pseudomonadota</taxon>
        <taxon>Alphaproteobacteria</taxon>
        <taxon>Hyphomicrobiales</taxon>
        <taxon>Rhizobiaceae</taxon>
        <taxon>Rhizobium/Agrobacterium group</taxon>
        <taxon>Agrobacterium</taxon>
    </lineage>
</organism>
<dbReference type="InterPro" id="IPR000515">
    <property type="entry name" value="MetI-like"/>
</dbReference>
<feature type="transmembrane region" description="Helical" evidence="7">
    <location>
        <begin position="136"/>
        <end position="161"/>
    </location>
</feature>
<dbReference type="Pfam" id="PF00528">
    <property type="entry name" value="BPD_transp_1"/>
    <property type="match status" value="1"/>
</dbReference>
<evidence type="ECO:0000313" key="13">
    <source>
        <dbReference type="EMBL" id="MUZ58912.1"/>
    </source>
</evidence>
<reference evidence="16 17" key="2">
    <citation type="submission" date="2019-11" db="EMBL/GenBank/DDBJ databases">
        <title>Whole-genome sequencing of Allorhizobium vitis.</title>
        <authorList>
            <person name="Gan H.M."/>
            <person name="Savka M.A."/>
        </authorList>
    </citation>
    <scope>NUCLEOTIDE SEQUENCE [LARGE SCALE GENOMIC DNA]</scope>
    <source>
        <strain evidence="12 17">RF2/1</strain>
        <strain evidence="11 16">T1/7</strain>
    </source>
</reference>
<keyword evidence="2 7" id="KW-0813">Transport</keyword>
<dbReference type="CDD" id="cd06261">
    <property type="entry name" value="TM_PBP2"/>
    <property type="match status" value="1"/>
</dbReference>
<evidence type="ECO:0000313" key="18">
    <source>
        <dbReference type="Proteomes" id="UP000436692"/>
    </source>
</evidence>
<dbReference type="SUPFAM" id="SSF161098">
    <property type="entry name" value="MetI-like"/>
    <property type="match status" value="1"/>
</dbReference>
<dbReference type="EMBL" id="JACXXJ020000003">
    <property type="protein sequence ID" value="MBF2713433.1"/>
    <property type="molecule type" value="Genomic_DNA"/>
</dbReference>
<reference evidence="10" key="4">
    <citation type="submission" date="2020-11" db="EMBL/GenBank/DDBJ databases">
        <title>Agrobacterium vitis strain K377 genome.</title>
        <authorList>
            <person name="Xi H."/>
        </authorList>
    </citation>
    <scope>NUCLEOTIDE SEQUENCE</scope>
    <source>
        <strain evidence="10">K377</strain>
    </source>
</reference>
<feature type="transmembrane region" description="Helical" evidence="7">
    <location>
        <begin position="293"/>
        <end position="320"/>
    </location>
</feature>
<evidence type="ECO:0000313" key="14">
    <source>
        <dbReference type="EMBL" id="MUZ71672.1"/>
    </source>
</evidence>
<evidence type="ECO:0000313" key="12">
    <source>
        <dbReference type="EMBL" id="MUP10133.1"/>
    </source>
</evidence>
<dbReference type="EMBL" id="MBFA02000005">
    <property type="protein sequence ID" value="MUP10133.1"/>
    <property type="molecule type" value="Genomic_DNA"/>
</dbReference>
<dbReference type="InterPro" id="IPR035906">
    <property type="entry name" value="MetI-like_sf"/>
</dbReference>
<dbReference type="PROSITE" id="PS50928">
    <property type="entry name" value="ABC_TM1"/>
    <property type="match status" value="1"/>
</dbReference>
<dbReference type="Proteomes" id="UP000436692">
    <property type="component" value="Unassembled WGS sequence"/>
</dbReference>
<proteinExistence type="inferred from homology"/>
<evidence type="ECO:0000313" key="17">
    <source>
        <dbReference type="Proteomes" id="UP000179536"/>
    </source>
</evidence>
<evidence type="ECO:0000313" key="10">
    <source>
        <dbReference type="EMBL" id="MBF2713433.1"/>
    </source>
</evidence>
<dbReference type="EMBL" id="WPHR01000002">
    <property type="protein sequence ID" value="MUZ71672.1"/>
    <property type="molecule type" value="Genomic_DNA"/>
</dbReference>
<comment type="subcellular location">
    <subcellularLocation>
        <location evidence="1 7">Cell membrane</location>
        <topology evidence="1 7">Multi-pass membrane protein</topology>
    </subcellularLocation>
</comment>
<evidence type="ECO:0000256" key="4">
    <source>
        <dbReference type="ARBA" id="ARBA00022692"/>
    </source>
</evidence>
<comment type="similarity">
    <text evidence="7">Belongs to the binding-protein-dependent transport system permease family.</text>
</comment>
<evidence type="ECO:0000256" key="2">
    <source>
        <dbReference type="ARBA" id="ARBA00022448"/>
    </source>
</evidence>
<dbReference type="AlphaFoldDB" id="A0A109CV74"/>
<evidence type="ECO:0000313" key="11">
    <source>
        <dbReference type="EMBL" id="MUO41633.1"/>
    </source>
</evidence>
<dbReference type="Proteomes" id="UP000477951">
    <property type="component" value="Unassembled WGS sequence"/>
</dbReference>
<dbReference type="OMA" id="GYSFEWN"/>
<feature type="domain" description="ABC transmembrane type-1" evidence="8">
    <location>
        <begin position="101"/>
        <end position="317"/>
    </location>
</feature>
<gene>
    <name evidence="12" type="ORF">BBK91_009670</name>
    <name evidence="11" type="ORF">BBL17_007525</name>
    <name evidence="9" type="ORF">DXT89_05690</name>
    <name evidence="15" type="ORF">GOZ88_03160</name>
    <name evidence="14" type="ORF">GOZ90_03170</name>
    <name evidence="13" type="ORF">GOZ95_15845</name>
    <name evidence="10" type="ORF">IEI95_004095</name>
</gene>
<keyword evidence="3" id="KW-1003">Cell membrane</keyword>
<keyword evidence="4 7" id="KW-0812">Transmembrane</keyword>
<accession>A0A109CV74</accession>
<name>A0A109CV74_AGRVI</name>
<evidence type="ECO:0000313" key="16">
    <source>
        <dbReference type="Proteomes" id="UP000179454"/>
    </source>
</evidence>
<evidence type="ECO:0000259" key="8">
    <source>
        <dbReference type="PROSITE" id="PS50928"/>
    </source>
</evidence>
<reference evidence="9 19" key="1">
    <citation type="submission" date="2018-08" db="EMBL/GenBank/DDBJ databases">
        <title>Genome sequencing of Agrobacterium vitis strain ICMP 10754.</title>
        <authorList>
            <person name="Visnovsky S.B."/>
            <person name="Pitman A.R."/>
        </authorList>
    </citation>
    <scope>NUCLEOTIDE SEQUENCE [LARGE SCALE GENOMIC DNA]</scope>
    <source>
        <strain evidence="9 19">ICMP 10754</strain>
    </source>
</reference>
<keyword evidence="5 7" id="KW-1133">Transmembrane helix</keyword>
<keyword evidence="16" id="KW-1185">Reference proteome</keyword>
<evidence type="ECO:0000256" key="5">
    <source>
        <dbReference type="ARBA" id="ARBA00022989"/>
    </source>
</evidence>
<dbReference type="InterPro" id="IPR045621">
    <property type="entry name" value="BPD_transp_1_N"/>
</dbReference>
<reference evidence="18 20" key="3">
    <citation type="submission" date="2019-12" db="EMBL/GenBank/DDBJ databases">
        <title>Whole-genome sequencing of Allorhizobium vitis.</title>
        <authorList>
            <person name="Gan H.M."/>
            <person name="Szegedi E."/>
            <person name="Burr T."/>
            <person name="Savka M.A."/>
        </authorList>
    </citation>
    <scope>NUCLEOTIDE SEQUENCE [LARGE SCALE GENOMIC DNA]</scope>
    <source>
        <strain evidence="15 20">CG415</strain>
        <strain evidence="14 21">CG516</strain>
        <strain evidence="13 18">CG989</strain>
    </source>
</reference>
<dbReference type="GeneID" id="60680830"/>
<evidence type="ECO:0000256" key="7">
    <source>
        <dbReference type="RuleBase" id="RU363032"/>
    </source>
</evidence>
<evidence type="ECO:0000313" key="9">
    <source>
        <dbReference type="EMBL" id="KAA3530220.1"/>
    </source>
</evidence>
<feature type="transmembrane region" description="Helical" evidence="7">
    <location>
        <begin position="194"/>
        <end position="213"/>
    </location>
</feature>
<feature type="transmembrane region" description="Helical" evidence="7">
    <location>
        <begin position="103"/>
        <end position="124"/>
    </location>
</feature>
<dbReference type="GO" id="GO:0005886">
    <property type="term" value="C:plasma membrane"/>
    <property type="evidence" value="ECO:0007669"/>
    <property type="project" value="UniProtKB-SubCell"/>
</dbReference>
<feature type="transmembrane region" description="Helical" evidence="7">
    <location>
        <begin position="247"/>
        <end position="273"/>
    </location>
</feature>
<dbReference type="GO" id="GO:0055085">
    <property type="term" value="P:transmembrane transport"/>
    <property type="evidence" value="ECO:0007669"/>
    <property type="project" value="InterPro"/>
</dbReference>
<dbReference type="EMBL" id="MBFE02000004">
    <property type="protein sequence ID" value="MUO41633.1"/>
    <property type="molecule type" value="Genomic_DNA"/>
</dbReference>
<dbReference type="PANTHER" id="PTHR30465:SF43">
    <property type="entry name" value="OLIGOPEPTIDE ABC TRANSPORTER, PERMEASE PROTEIN"/>
    <property type="match status" value="1"/>
</dbReference>
<evidence type="ECO:0000256" key="6">
    <source>
        <dbReference type="ARBA" id="ARBA00023136"/>
    </source>
</evidence>
<dbReference type="Proteomes" id="UP000179536">
    <property type="component" value="Unassembled WGS sequence"/>
</dbReference>
<dbReference type="Proteomes" id="UP000179454">
    <property type="component" value="Unassembled WGS sequence"/>
</dbReference>
<keyword evidence="6 7" id="KW-0472">Membrane</keyword>
<dbReference type="EMBL" id="QUSG01000002">
    <property type="protein sequence ID" value="KAA3530220.1"/>
    <property type="molecule type" value="Genomic_DNA"/>
</dbReference>
<protein>
    <submittedName>
        <fullName evidence="9 15">ABC transporter permease</fullName>
    </submittedName>
</protein>
<dbReference type="PANTHER" id="PTHR30465">
    <property type="entry name" value="INNER MEMBRANE ABC TRANSPORTER"/>
    <property type="match status" value="1"/>
</dbReference>
<feature type="transmembrane region" description="Helical" evidence="7">
    <location>
        <begin position="7"/>
        <end position="27"/>
    </location>
</feature>
<dbReference type="Proteomes" id="UP000655037">
    <property type="component" value="Unassembled WGS sequence"/>
</dbReference>
<evidence type="ECO:0000313" key="15">
    <source>
        <dbReference type="EMBL" id="MVA55108.1"/>
    </source>
</evidence>
<evidence type="ECO:0000313" key="19">
    <source>
        <dbReference type="Proteomes" id="UP000436911"/>
    </source>
</evidence>
<evidence type="ECO:0000313" key="20">
    <source>
        <dbReference type="Proteomes" id="UP000440716"/>
    </source>
</evidence>
<dbReference type="Gene3D" id="1.10.3720.10">
    <property type="entry name" value="MetI-like"/>
    <property type="match status" value="1"/>
</dbReference>
<sequence length="327" mass="35764">MLRFITLRVLGMIPAMFAISLLTFVVIQLPPGDFVSTLAAQAAETGDTMSPAQLETLRQRYGIGEPVVLQYVHWIGGVMHGDFGYSFEWNQPVSQLVMQRMGMTALVAFITLMFVWLTALPIGIYSAVRKYSPGDYLFTLLGFIGMAIPNFLLAILLMYVATIHFGQSVGGLFSPEFANAPWSLARIGDFLKHVWIPVIILGASGTAALIRVMRANLLDELRKPYVEAALAKGLPERRAILRYPVRVAINPFISTVGWVLPTLISGELIVSTVMNLPTAGPLLLQALKSQDMYLAGAFLLMTGGLVLVGTLLSDILLAIVDPRIRLT</sequence>
<dbReference type="OrthoDB" id="9807402at2"/>
<dbReference type="EMBL" id="WPHM01000008">
    <property type="protein sequence ID" value="MUZ58912.1"/>
    <property type="molecule type" value="Genomic_DNA"/>
</dbReference>
<dbReference type="Pfam" id="PF19300">
    <property type="entry name" value="BPD_transp_1_N"/>
    <property type="match status" value="1"/>
</dbReference>
<dbReference type="RefSeq" id="WP_012654022.1">
    <property type="nucleotide sequence ID" value="NZ_AP023269.1"/>
</dbReference>
<comment type="caution">
    <text evidence="15">The sequence shown here is derived from an EMBL/GenBank/DDBJ whole genome shotgun (WGS) entry which is preliminary data.</text>
</comment>
<evidence type="ECO:0000256" key="3">
    <source>
        <dbReference type="ARBA" id="ARBA00022475"/>
    </source>
</evidence>
<evidence type="ECO:0000256" key="1">
    <source>
        <dbReference type="ARBA" id="ARBA00004651"/>
    </source>
</evidence>
<dbReference type="EMBL" id="WPHU01000001">
    <property type="protein sequence ID" value="MVA55108.1"/>
    <property type="molecule type" value="Genomic_DNA"/>
</dbReference>
<dbReference type="Proteomes" id="UP000436911">
    <property type="component" value="Unassembled WGS sequence"/>
</dbReference>
<evidence type="ECO:0000313" key="21">
    <source>
        <dbReference type="Proteomes" id="UP000477951"/>
    </source>
</evidence>
<dbReference type="Proteomes" id="UP000440716">
    <property type="component" value="Unassembled WGS sequence"/>
</dbReference>